<organism evidence="1 2">
    <name type="scientific">Streptomyces cheonanensis</name>
    <dbReference type="NCBI Taxonomy" id="312720"/>
    <lineage>
        <taxon>Bacteria</taxon>
        <taxon>Bacillati</taxon>
        <taxon>Actinomycetota</taxon>
        <taxon>Actinomycetes</taxon>
        <taxon>Kitasatosporales</taxon>
        <taxon>Streptomycetaceae</taxon>
        <taxon>Streptomyces</taxon>
    </lineage>
</organism>
<evidence type="ECO:0000313" key="1">
    <source>
        <dbReference type="EMBL" id="GAA2042287.1"/>
    </source>
</evidence>
<protein>
    <submittedName>
        <fullName evidence="1">SMP-30/gluconolactonase/LRE family protein</fullName>
    </submittedName>
</protein>
<accession>A0ABP5GAD4</accession>
<evidence type="ECO:0000313" key="2">
    <source>
        <dbReference type="Proteomes" id="UP001403094"/>
    </source>
</evidence>
<dbReference type="InterPro" id="IPR011042">
    <property type="entry name" value="6-blade_b-propeller_TolB-like"/>
</dbReference>
<dbReference type="PANTHER" id="PTHR40274:SF4">
    <property type="entry name" value="BLL1406 PROTEIN"/>
    <property type="match status" value="1"/>
</dbReference>
<dbReference type="Gene3D" id="2.120.10.30">
    <property type="entry name" value="TolB, C-terminal domain"/>
    <property type="match status" value="2"/>
</dbReference>
<dbReference type="SUPFAM" id="SSF75011">
    <property type="entry name" value="3-carboxy-cis,cis-mucoante lactonizing enzyme"/>
    <property type="match status" value="1"/>
</dbReference>
<sequence length="547" mass="56074">MRATAVRAVPLSARSVPSRFDPAGRHRPRSRRWRVERLNRPNPLWGSNGVAFGPDGRLYVAQFLAGQISAVDPASGEITPVVPLDGPVQAPDDVAFGADGSLYIADLPPGRVWRRTPDGAYHLVSDEVTVPNGITCVGDRLFVNEMRVGGRLLELFPDGSRGPRVVAEGLAMGNAMQQGPDGLLYYPQIVTGELWRVPPDGGVPERVAEGVPGAVGARFDRDGMLVGVSGGMGGVLTRIDVFGDGARRTVTTGIHGIDNAAFDMANRMYVSSYAGGGITVLAPDGGASVLVPQGLNGPFGVTADAAGTVYAADHYRVGRLAGGGVDGGVDTLAVMNGAHGIASAGRLLYLASETGEMHTCDTRGGALELRASGLALPTGVAVGAGGVPVVAETGAGRVVAVDAAGGLTVLAAGLGHPVDVAFDDEGRGYVSEGRRGTVLRIESGGAVTVFASGLDTPQGLVVRGGEVFVVEAGARRLTGFCLETGRRRVEAEALPVGLPPGIDRVEPDPVPGVPGRPRPFAALAVAPDGALLLSANGEGTVLRLTLR</sequence>
<dbReference type="InterPro" id="IPR051344">
    <property type="entry name" value="Vgb"/>
</dbReference>
<reference evidence="2" key="1">
    <citation type="journal article" date="2019" name="Int. J. Syst. Evol. Microbiol.">
        <title>The Global Catalogue of Microorganisms (GCM) 10K type strain sequencing project: providing services to taxonomists for standard genome sequencing and annotation.</title>
        <authorList>
            <consortium name="The Broad Institute Genomics Platform"/>
            <consortium name="The Broad Institute Genome Sequencing Center for Infectious Disease"/>
            <person name="Wu L."/>
            <person name="Ma J."/>
        </authorList>
    </citation>
    <scope>NUCLEOTIDE SEQUENCE [LARGE SCALE GENOMIC DNA]</scope>
    <source>
        <strain evidence="2">JCM 14549</strain>
    </source>
</reference>
<proteinExistence type="predicted"/>
<keyword evidence="2" id="KW-1185">Reference proteome</keyword>
<dbReference type="Gene3D" id="2.40.10.500">
    <property type="match status" value="1"/>
</dbReference>
<dbReference type="SUPFAM" id="SSF101898">
    <property type="entry name" value="NHL repeat"/>
    <property type="match status" value="1"/>
</dbReference>
<comment type="caution">
    <text evidence="1">The sequence shown here is derived from an EMBL/GenBank/DDBJ whole genome shotgun (WGS) entry which is preliminary data.</text>
</comment>
<dbReference type="PANTHER" id="PTHR40274">
    <property type="entry name" value="VIRGINIAMYCIN B LYASE"/>
    <property type="match status" value="1"/>
</dbReference>
<name>A0ABP5GAD4_9ACTN</name>
<dbReference type="Proteomes" id="UP001403094">
    <property type="component" value="Unassembled WGS sequence"/>
</dbReference>
<dbReference type="RefSeq" id="WP_346069476.1">
    <property type="nucleotide sequence ID" value="NZ_BAAANQ010000001.1"/>
</dbReference>
<gene>
    <name evidence="1" type="ORF">GCM10009757_05620</name>
</gene>
<dbReference type="EMBL" id="BAAANQ010000001">
    <property type="protein sequence ID" value="GAA2042287.1"/>
    <property type="molecule type" value="Genomic_DNA"/>
</dbReference>